<proteinExistence type="predicted"/>
<dbReference type="Proteomes" id="UP000515728">
    <property type="component" value="Chromosome"/>
</dbReference>
<keyword evidence="3" id="KW-1185">Reference proteome</keyword>
<dbReference type="EMBL" id="CP060131">
    <property type="protein sequence ID" value="QNG53429.1"/>
    <property type="molecule type" value="Genomic_DNA"/>
</dbReference>
<evidence type="ECO:0000313" key="2">
    <source>
        <dbReference type="EMBL" id="QNG53429.1"/>
    </source>
</evidence>
<accession>A0A7G7MKW8</accession>
<dbReference type="AlphaFoldDB" id="A0A7G7MKW8"/>
<dbReference type="KEGG" id="ppel:H6H00_05465"/>
<reference evidence="2 3" key="1">
    <citation type="submission" date="2020-08" db="EMBL/GenBank/DDBJ databases">
        <authorList>
            <person name="Mo P."/>
        </authorList>
    </citation>
    <scope>NUCLEOTIDE SEQUENCE [LARGE SCALE GENOMIC DNA]</scope>
    <source>
        <strain evidence="2 3">CGMCC 4.1532</strain>
    </source>
</reference>
<protein>
    <submittedName>
        <fullName evidence="2">Uncharacterized protein</fullName>
    </submittedName>
</protein>
<organism evidence="2 3">
    <name type="scientific">Pseudonocardia petroleophila</name>
    <dbReference type="NCBI Taxonomy" id="37331"/>
    <lineage>
        <taxon>Bacteria</taxon>
        <taxon>Bacillati</taxon>
        <taxon>Actinomycetota</taxon>
        <taxon>Actinomycetes</taxon>
        <taxon>Pseudonocardiales</taxon>
        <taxon>Pseudonocardiaceae</taxon>
        <taxon>Pseudonocardia</taxon>
    </lineage>
</organism>
<name>A0A7G7MKW8_9PSEU</name>
<feature type="compositionally biased region" description="Low complexity" evidence="1">
    <location>
        <begin position="21"/>
        <end position="32"/>
    </location>
</feature>
<evidence type="ECO:0000256" key="1">
    <source>
        <dbReference type="SAM" id="MobiDB-lite"/>
    </source>
</evidence>
<dbReference type="RefSeq" id="WP_185720256.1">
    <property type="nucleotide sequence ID" value="NZ_BAAAWI010000001.1"/>
</dbReference>
<sequence>MITDQIDTATIPGLRRHVETGAAVGPGRPWRAGGRRHGQADGSTAREPEPFGPAPAPGLVPCAISVREHEQLNDHELPIWRPAFPGPELVGAAADLIPHIRDDGGRDTVTREGPRWQIVVSPGVIRVQTRDVARAERTRERAAEARRREIDMRVTWTANGEAAPEPLPTRGTIFAWSPKSRARMVARLSDLDYNRLYGQYRICSDCGTDYADHRFTCPGCRSPRFVAVDRSGRLPAMITLTYPGDWLTVAPTAESAKRHFWALCKRYERAWGEPLIGPWKQEFQRRGAPHLHLSTTPPMGFTSINDPHTGQPRMVDFRQWLSITWADIVAHPDAEQRRRHLAAGTGVDYAEGIKLTDPRRMAIYFAKYGAAGAKEYQHRVPREWLTTSLVCDDCGCEFDEDRDECPECGSIDAQVLDTVGAGRFWGYRGLRPALAVRDLTPDVGIAAGRVMRRWYRSKQLTKKVRRVRVEQDTGRARYRSTTVRKQLFVHGRGFATVNDGPAFASQLARYLSSSHQIGAKAPVLAPTSAPASTMDMCQNLAELREQRYALP</sequence>
<evidence type="ECO:0000313" key="3">
    <source>
        <dbReference type="Proteomes" id="UP000515728"/>
    </source>
</evidence>
<gene>
    <name evidence="2" type="ORF">H6H00_05465</name>
</gene>
<feature type="region of interest" description="Disordered" evidence="1">
    <location>
        <begin position="1"/>
        <end position="54"/>
    </location>
</feature>